<protein>
    <submittedName>
        <fullName evidence="1">Uncharacterized protein</fullName>
    </submittedName>
</protein>
<dbReference type="GeneID" id="17270455"/>
<reference evidence="2" key="1">
    <citation type="journal article" date="2013" name="Nature">
        <title>Pan genome of the phytoplankton Emiliania underpins its global distribution.</title>
        <authorList>
            <person name="Read B.A."/>
            <person name="Kegel J."/>
            <person name="Klute M.J."/>
            <person name="Kuo A."/>
            <person name="Lefebvre S.C."/>
            <person name="Maumus F."/>
            <person name="Mayer C."/>
            <person name="Miller J."/>
            <person name="Monier A."/>
            <person name="Salamov A."/>
            <person name="Young J."/>
            <person name="Aguilar M."/>
            <person name="Claverie J.M."/>
            <person name="Frickenhaus S."/>
            <person name="Gonzalez K."/>
            <person name="Herman E.K."/>
            <person name="Lin Y.C."/>
            <person name="Napier J."/>
            <person name="Ogata H."/>
            <person name="Sarno A.F."/>
            <person name="Shmutz J."/>
            <person name="Schroeder D."/>
            <person name="de Vargas C."/>
            <person name="Verret F."/>
            <person name="von Dassow P."/>
            <person name="Valentin K."/>
            <person name="Van de Peer Y."/>
            <person name="Wheeler G."/>
            <person name="Dacks J.B."/>
            <person name="Delwiche C.F."/>
            <person name="Dyhrman S.T."/>
            <person name="Glockner G."/>
            <person name="John U."/>
            <person name="Richards T."/>
            <person name="Worden A.Z."/>
            <person name="Zhang X."/>
            <person name="Grigoriev I.V."/>
            <person name="Allen A.E."/>
            <person name="Bidle K."/>
            <person name="Borodovsky M."/>
            <person name="Bowler C."/>
            <person name="Brownlee C."/>
            <person name="Cock J.M."/>
            <person name="Elias M."/>
            <person name="Gladyshev V.N."/>
            <person name="Groth M."/>
            <person name="Guda C."/>
            <person name="Hadaegh A."/>
            <person name="Iglesias-Rodriguez M.D."/>
            <person name="Jenkins J."/>
            <person name="Jones B.M."/>
            <person name="Lawson T."/>
            <person name="Leese F."/>
            <person name="Lindquist E."/>
            <person name="Lobanov A."/>
            <person name="Lomsadze A."/>
            <person name="Malik S.B."/>
            <person name="Marsh M.E."/>
            <person name="Mackinder L."/>
            <person name="Mock T."/>
            <person name="Mueller-Roeber B."/>
            <person name="Pagarete A."/>
            <person name="Parker M."/>
            <person name="Probert I."/>
            <person name="Quesneville H."/>
            <person name="Raines C."/>
            <person name="Rensing S.A."/>
            <person name="Riano-Pachon D.M."/>
            <person name="Richier S."/>
            <person name="Rokitta S."/>
            <person name="Shiraiwa Y."/>
            <person name="Soanes D.M."/>
            <person name="van der Giezen M."/>
            <person name="Wahlund T.M."/>
            <person name="Williams B."/>
            <person name="Wilson W."/>
            <person name="Wolfe G."/>
            <person name="Wurch L.L."/>
        </authorList>
    </citation>
    <scope>NUCLEOTIDE SEQUENCE</scope>
</reference>
<accession>A0A0D3JN23</accession>
<evidence type="ECO:0000313" key="2">
    <source>
        <dbReference type="Proteomes" id="UP000013827"/>
    </source>
</evidence>
<organism evidence="1 2">
    <name type="scientific">Emiliania huxleyi (strain CCMP1516)</name>
    <dbReference type="NCBI Taxonomy" id="280463"/>
    <lineage>
        <taxon>Eukaryota</taxon>
        <taxon>Haptista</taxon>
        <taxon>Haptophyta</taxon>
        <taxon>Prymnesiophyceae</taxon>
        <taxon>Isochrysidales</taxon>
        <taxon>Noelaerhabdaceae</taxon>
        <taxon>Emiliania</taxon>
    </lineage>
</organism>
<dbReference type="RefSeq" id="XP_005777337.1">
    <property type="nucleotide sequence ID" value="XM_005777280.1"/>
</dbReference>
<sequence length="124" mass="14006">MTFGSKTVLPKHSAGNVEYLEVRRRDGTVIILPGPAARFFDPVEDISVHVREARLIDASEALVVYRHTANKVGEPHVERRVVLGPARFIPSADEWVHEFEWSGVPQDGSKTTYQPKALRFTKLR</sequence>
<dbReference type="HOGENOM" id="CLU_2009937_0_0_1"/>
<evidence type="ECO:0000313" key="1">
    <source>
        <dbReference type="EnsemblProtists" id="EOD24908"/>
    </source>
</evidence>
<dbReference type="EnsemblProtists" id="EOD24908">
    <property type="protein sequence ID" value="EOD24908"/>
    <property type="gene ID" value="EMIHUDRAFT_254694"/>
</dbReference>
<dbReference type="PaxDb" id="2903-EOD24908"/>
<dbReference type="KEGG" id="ehx:EMIHUDRAFT_254694"/>
<name>A0A0D3JN23_EMIH1</name>
<keyword evidence="2" id="KW-1185">Reference proteome</keyword>
<dbReference type="AlphaFoldDB" id="A0A0D3JN23"/>
<dbReference type="Proteomes" id="UP000013827">
    <property type="component" value="Unassembled WGS sequence"/>
</dbReference>
<proteinExistence type="predicted"/>
<reference evidence="1" key="2">
    <citation type="submission" date="2024-10" db="UniProtKB">
        <authorList>
            <consortium name="EnsemblProtists"/>
        </authorList>
    </citation>
    <scope>IDENTIFICATION</scope>
</reference>